<dbReference type="Pfam" id="PF04851">
    <property type="entry name" value="ResIII"/>
    <property type="match status" value="1"/>
</dbReference>
<keyword evidence="2" id="KW-0378">Hydrolase</keyword>
<dbReference type="InterPro" id="IPR027417">
    <property type="entry name" value="P-loop_NTPase"/>
</dbReference>
<dbReference type="PANTHER" id="PTHR47396">
    <property type="entry name" value="TYPE I RESTRICTION ENZYME ECOKI R PROTEIN"/>
    <property type="match status" value="1"/>
</dbReference>
<proteinExistence type="predicted"/>
<dbReference type="GO" id="GO:0003677">
    <property type="term" value="F:DNA binding"/>
    <property type="evidence" value="ECO:0007669"/>
    <property type="project" value="InterPro"/>
</dbReference>
<evidence type="ECO:0000256" key="3">
    <source>
        <dbReference type="ARBA" id="ARBA00022806"/>
    </source>
</evidence>
<keyword evidence="3 6" id="KW-0347">Helicase</keyword>
<feature type="domain" description="Helicase ATP-binding" evidence="5">
    <location>
        <begin position="87"/>
        <end position="293"/>
    </location>
</feature>
<reference evidence="6" key="1">
    <citation type="journal article" date="2017" name="Science">
        <title>Giant viruses with an expanded complement of translation system components.</title>
        <authorList>
            <person name="Schulz F."/>
            <person name="Yutin N."/>
            <person name="Ivanova N.N."/>
            <person name="Ortega D.R."/>
            <person name="Lee T.K."/>
            <person name="Vierheilig J."/>
            <person name="Daims H."/>
            <person name="Horn M."/>
            <person name="Wagner M."/>
            <person name="Jensen G.J."/>
            <person name="Kyrpides N.C."/>
            <person name="Koonin E.V."/>
            <person name="Woyke T."/>
        </authorList>
    </citation>
    <scope>NUCLEOTIDE SEQUENCE</scope>
    <source>
        <strain evidence="6">HKV1</strain>
    </source>
</reference>
<name>A0A1V0SGY9_9VIRU</name>
<gene>
    <name evidence="6" type="ORF">Hokovirus_3_204</name>
</gene>
<accession>A0A1V0SGY9</accession>
<dbReference type="Pfam" id="PF00271">
    <property type="entry name" value="Helicase_C"/>
    <property type="match status" value="1"/>
</dbReference>
<dbReference type="PROSITE" id="PS51192">
    <property type="entry name" value="HELICASE_ATP_BIND_1"/>
    <property type="match status" value="1"/>
</dbReference>
<dbReference type="GO" id="GO:0004386">
    <property type="term" value="F:helicase activity"/>
    <property type="evidence" value="ECO:0007669"/>
    <property type="project" value="UniProtKB-KW"/>
</dbReference>
<evidence type="ECO:0000256" key="4">
    <source>
        <dbReference type="ARBA" id="ARBA00022840"/>
    </source>
</evidence>
<evidence type="ECO:0000259" key="5">
    <source>
        <dbReference type="PROSITE" id="PS51192"/>
    </source>
</evidence>
<dbReference type="InterPro" id="IPR050742">
    <property type="entry name" value="Helicase_Restrict-Modif_Enz"/>
</dbReference>
<dbReference type="InterPro" id="IPR001650">
    <property type="entry name" value="Helicase_C-like"/>
</dbReference>
<evidence type="ECO:0000256" key="1">
    <source>
        <dbReference type="ARBA" id="ARBA00022741"/>
    </source>
</evidence>
<dbReference type="Gene3D" id="3.40.50.300">
    <property type="entry name" value="P-loop containing nucleotide triphosphate hydrolases"/>
    <property type="match status" value="2"/>
</dbReference>
<organism evidence="6">
    <name type="scientific">Hokovirus HKV1</name>
    <dbReference type="NCBI Taxonomy" id="1977638"/>
    <lineage>
        <taxon>Viruses</taxon>
        <taxon>Varidnaviria</taxon>
        <taxon>Bamfordvirae</taxon>
        <taxon>Nucleocytoviricota</taxon>
        <taxon>Megaviricetes</taxon>
        <taxon>Imitervirales</taxon>
        <taxon>Mimiviridae</taxon>
        <taxon>Klosneuvirinae</taxon>
        <taxon>Hokovirus</taxon>
    </lineage>
</organism>
<dbReference type="CDD" id="cd18785">
    <property type="entry name" value="SF2_C"/>
    <property type="match status" value="1"/>
</dbReference>
<dbReference type="EMBL" id="KY684105">
    <property type="protein sequence ID" value="ARF10931.1"/>
    <property type="molecule type" value="Genomic_DNA"/>
</dbReference>
<evidence type="ECO:0000256" key="2">
    <source>
        <dbReference type="ARBA" id="ARBA00022801"/>
    </source>
</evidence>
<dbReference type="GO" id="GO:0005524">
    <property type="term" value="F:ATP binding"/>
    <property type="evidence" value="ECO:0007669"/>
    <property type="project" value="UniProtKB-KW"/>
</dbReference>
<keyword evidence="4" id="KW-0067">ATP-binding</keyword>
<dbReference type="SMART" id="SM00487">
    <property type="entry name" value="DEXDc"/>
    <property type="match status" value="1"/>
</dbReference>
<evidence type="ECO:0000313" key="6">
    <source>
        <dbReference type="EMBL" id="ARF10931.1"/>
    </source>
</evidence>
<sequence length="1143" mass="132445">MDNLKDNKNTSDDIDELIKYMKIEYSYPSVNEPNFQEKIYRKREFYGNKYPERDNVENYENVKEYRNKICARKFALYEHQALLSNFINMETPYRGLLVVHGTGTGKTGAGIAIAEMFVDLVEKYGNKILVLVPGTLIKEKWKNDLIKLTGNKYLSEADKLLVNEADKTRAYKNALNTALQYYKFMTHRTFYRKVTGEKSTETVKTDDGKVKKVYRKDQEGEFVREFSVDRILQLNNTIIIVDEAHRLTGNQYGDALSSIIKKSINLKIVLLTATPMKNLADDIVELLNFIRPQDDLVKREKIFTGDKNHTMALRPGGLEYLKKKAQGYVSYLRGADPLIFAKRVEVGEKPKELLFTKVTRCIMSSFQNDAYTKIVEMASDALDKKSESVANFAFPALSENKKSLTSVSGPEGIGILKQQLKLHSELLNKKIAELLGVENNVNEEFITYSDVSKTITGSIMKLKYLRNFSSKFHDALTNINKLVSGQKGPRTCFVYSNLVKVGIELFKEVLLQNGYLEYEENYSNYKITDETLCYYCGNSLLHHKQNKNITDHEFYPSTFISFTGKNPEDTVDIIAQDKQRILNSVFNNVKNKNGKYIKLVLGSKVMTEGIDFANIAEVHILDVYYNFGTVDQVIGRAIRNCSHMNMINDSYKYPEVHVYKYVVALEKELSSEEKLYQKAEQKYLLIKQVERGIKEAAIDCPLNRNGNIFPEELKEYKDCVSPGQPNPNNKVICPQICDFTDCNYLCMDPLLNSKYYNKEKNIYNNLLPNDIDLTTFNKNMSKNEINNAIEKIKEMFKISYMYKIEEIIEYVKDTYAKDKKTLFDDFFVLKALEQLIPVSENDFNNFKNVIHDKLNNPGYLIYIGGYYIFQPFNQPENITMYYRTNIHKDFVSGLTLYDYINNVDKFANIRNLIVGESSIETENISVADAKSYNFNDVFEYYDNREEFDIVGVIDKEMSKRKGKNELMLANKDVFKIREKRDKTTEKKRGVGIPNLFGAVCITAKDKNYLKNISKKLGISDGSKVTRNLLCSNIENKLLFMEKYSTTKAKNKFTYMMIPKDHPVYKFPYNLEDRVDYYKQQLLENVHKKLHIEVKTNNIKVDNIPVNTYTMIINDNEELAKHHDYLKENFNAVKKDKKWIIEIN</sequence>
<dbReference type="PANTHER" id="PTHR47396:SF1">
    <property type="entry name" value="ATP-DEPENDENT HELICASE IRC3-RELATED"/>
    <property type="match status" value="1"/>
</dbReference>
<dbReference type="GO" id="GO:0016787">
    <property type="term" value="F:hydrolase activity"/>
    <property type="evidence" value="ECO:0007669"/>
    <property type="project" value="UniProtKB-KW"/>
</dbReference>
<protein>
    <submittedName>
        <fullName evidence="6">SNF2-like helicase</fullName>
    </submittedName>
</protein>
<dbReference type="SUPFAM" id="SSF52540">
    <property type="entry name" value="P-loop containing nucleoside triphosphate hydrolases"/>
    <property type="match status" value="2"/>
</dbReference>
<dbReference type="InterPro" id="IPR006935">
    <property type="entry name" value="Helicase/UvrB_N"/>
</dbReference>
<dbReference type="InterPro" id="IPR014001">
    <property type="entry name" value="Helicase_ATP-bd"/>
</dbReference>
<keyword evidence="1" id="KW-0547">Nucleotide-binding</keyword>